<dbReference type="KEGG" id="vmo:VMUT_1495"/>
<name>F0QTI7_VULM7</name>
<sequence length="107" mass="12107">MAQSRATNGDVKVLVLIPSTLYLHPSIYGGEEFAHGELSYAEFANKIRERVLNYLRNAWADTEFDSKWLNKDDATFVVAPATMKYRGFGNVYVDMQAPINLYGALRI</sequence>
<dbReference type="AlphaFoldDB" id="F0QTI7"/>
<organism evidence="1 2">
    <name type="scientific">Vulcanisaeta moutnovskia (strain 768-28)</name>
    <dbReference type="NCBI Taxonomy" id="985053"/>
    <lineage>
        <taxon>Archaea</taxon>
        <taxon>Thermoproteota</taxon>
        <taxon>Thermoprotei</taxon>
        <taxon>Thermoproteales</taxon>
        <taxon>Thermoproteaceae</taxon>
        <taxon>Vulcanisaeta</taxon>
    </lineage>
</organism>
<reference evidence="1 2" key="1">
    <citation type="journal article" date="2011" name="J. Bacteriol.">
        <title>Complete genome sequence of 'Vulcanisaeta moutnovskia' strain 768-28, a novel member of the hyperthermophilic crenarchaeal genus vulcanisaeta.</title>
        <authorList>
            <person name="Gumerov V.M."/>
            <person name="Mardanov A.V."/>
            <person name="Beletsky A.V."/>
            <person name="Prokofeva M.I."/>
            <person name="Bonch-Osmolovskaya E.A."/>
            <person name="Ravin N.V."/>
            <person name="Skryabin K.G."/>
        </authorList>
    </citation>
    <scope>NUCLEOTIDE SEQUENCE [LARGE SCALE GENOMIC DNA]</scope>
    <source>
        <strain evidence="1 2">768-28</strain>
    </source>
</reference>
<dbReference type="Proteomes" id="UP000007485">
    <property type="component" value="Chromosome"/>
</dbReference>
<dbReference type="STRING" id="985053.VMUT_1495"/>
<dbReference type="HOGENOM" id="CLU_2204264_0_0_2"/>
<dbReference type="GeneID" id="10289147"/>
<dbReference type="EMBL" id="CP002529">
    <property type="protein sequence ID" value="ADY01700.1"/>
    <property type="molecule type" value="Genomic_DNA"/>
</dbReference>
<keyword evidence="2" id="KW-1185">Reference proteome</keyword>
<evidence type="ECO:0000313" key="2">
    <source>
        <dbReference type="Proteomes" id="UP000007485"/>
    </source>
</evidence>
<dbReference type="RefSeq" id="WP_013604862.1">
    <property type="nucleotide sequence ID" value="NC_015151.1"/>
</dbReference>
<gene>
    <name evidence="1" type="ordered locus">VMUT_1495</name>
</gene>
<proteinExistence type="predicted"/>
<evidence type="ECO:0000313" key="1">
    <source>
        <dbReference type="EMBL" id="ADY01700.1"/>
    </source>
</evidence>
<protein>
    <submittedName>
        <fullName evidence="1">Uncharacterized protein</fullName>
    </submittedName>
</protein>
<accession>F0QTI7</accession>